<name>A0A4R3KEY0_9FIRM</name>
<dbReference type="Proteomes" id="UP000295726">
    <property type="component" value="Unassembled WGS sequence"/>
</dbReference>
<comment type="caution">
    <text evidence="1">The sequence shown here is derived from an EMBL/GenBank/DDBJ whole genome shotgun (WGS) entry which is preliminary data.</text>
</comment>
<accession>A0A4R3KEY0</accession>
<sequence length="44" mass="4933">MLTLDSTKYTITINTYIDINKYIYVVADYKTICGVIVLLLSEGG</sequence>
<evidence type="ECO:0000313" key="1">
    <source>
        <dbReference type="EMBL" id="TCS81665.1"/>
    </source>
</evidence>
<protein>
    <submittedName>
        <fullName evidence="1">Uncharacterized protein</fullName>
    </submittedName>
</protein>
<keyword evidence="2" id="KW-1185">Reference proteome</keyword>
<gene>
    <name evidence="1" type="ORF">EDD59_10382</name>
</gene>
<dbReference type="EMBL" id="SLZZ01000003">
    <property type="protein sequence ID" value="TCS81665.1"/>
    <property type="molecule type" value="Genomic_DNA"/>
</dbReference>
<proteinExistence type="predicted"/>
<organism evidence="1 2">
    <name type="scientific">Muricomes intestini</name>
    <dbReference type="NCBI Taxonomy" id="1796634"/>
    <lineage>
        <taxon>Bacteria</taxon>
        <taxon>Bacillati</taxon>
        <taxon>Bacillota</taxon>
        <taxon>Clostridia</taxon>
        <taxon>Lachnospirales</taxon>
        <taxon>Lachnospiraceae</taxon>
        <taxon>Muricomes</taxon>
    </lineage>
</organism>
<dbReference type="AlphaFoldDB" id="A0A4R3KEY0"/>
<reference evidence="1 2" key="1">
    <citation type="submission" date="2019-03" db="EMBL/GenBank/DDBJ databases">
        <title>Genomic Encyclopedia of Type Strains, Phase IV (KMG-IV): sequencing the most valuable type-strain genomes for metagenomic binning, comparative biology and taxonomic classification.</title>
        <authorList>
            <person name="Goeker M."/>
        </authorList>
    </citation>
    <scope>NUCLEOTIDE SEQUENCE [LARGE SCALE GENOMIC DNA]</scope>
    <source>
        <strain evidence="1 2">DSM 29489</strain>
    </source>
</reference>
<evidence type="ECO:0000313" key="2">
    <source>
        <dbReference type="Proteomes" id="UP000295726"/>
    </source>
</evidence>